<proteinExistence type="predicted"/>
<comment type="caution">
    <text evidence="2">The sequence shown here is derived from an EMBL/GenBank/DDBJ whole genome shotgun (WGS) entry which is preliminary data.</text>
</comment>
<gene>
    <name evidence="2" type="ORF">PFLmoz3_02465</name>
</gene>
<evidence type="ECO:0000313" key="2">
    <source>
        <dbReference type="EMBL" id="KWV87771.1"/>
    </source>
</evidence>
<feature type="region of interest" description="Disordered" evidence="1">
    <location>
        <begin position="128"/>
        <end position="150"/>
    </location>
</feature>
<protein>
    <submittedName>
        <fullName evidence="2">Uncharacterized protein</fullName>
    </submittedName>
</protein>
<dbReference type="EMBL" id="LCYA01000066">
    <property type="protein sequence ID" value="KWV87771.1"/>
    <property type="molecule type" value="Genomic_DNA"/>
</dbReference>
<reference evidence="2 3" key="1">
    <citation type="submission" date="2015-05" db="EMBL/GenBank/DDBJ databases">
        <title>A genomic and transcriptomic approach to investigate the blue pigment phenotype in Pseudomonas fluorescens.</title>
        <authorList>
            <person name="Andreani N.A."/>
            <person name="Cardazzo B."/>
        </authorList>
    </citation>
    <scope>NUCLEOTIDE SEQUENCE [LARGE SCALE GENOMIC DNA]</scope>
    <source>
        <strain evidence="2 3">Ps_22</strain>
    </source>
</reference>
<evidence type="ECO:0000256" key="1">
    <source>
        <dbReference type="SAM" id="MobiDB-lite"/>
    </source>
</evidence>
<dbReference type="Proteomes" id="UP000061348">
    <property type="component" value="Unassembled WGS sequence"/>
</dbReference>
<evidence type="ECO:0000313" key="3">
    <source>
        <dbReference type="Proteomes" id="UP000061348"/>
    </source>
</evidence>
<feature type="compositionally biased region" description="Polar residues" evidence="1">
    <location>
        <begin position="128"/>
        <end position="141"/>
    </location>
</feature>
<organism evidence="2 3">
    <name type="scientific">Pseudomonas fluorescens</name>
    <dbReference type="NCBI Taxonomy" id="294"/>
    <lineage>
        <taxon>Bacteria</taxon>
        <taxon>Pseudomonadati</taxon>
        <taxon>Pseudomonadota</taxon>
        <taxon>Gammaproteobacteria</taxon>
        <taxon>Pseudomonadales</taxon>
        <taxon>Pseudomonadaceae</taxon>
        <taxon>Pseudomonas</taxon>
    </lineage>
</organism>
<accession>A0A109LHQ5</accession>
<dbReference type="AlphaFoldDB" id="A0A109LHQ5"/>
<name>A0A109LHQ5_PSEFL</name>
<sequence>MDAPIASSRITPMSMISSVMKPTASARMAIIPGRNSCRKVRRAAVRALSASLDCRAMPLIFCTPWEMPMAKIRNGTSIEYGSSPKPKKCINPSCQTTATNVVLNTAMVLRRQLVNHSSRIKVMTNATPKNSTTITRPSIRSPTFLAKPTI</sequence>